<gene>
    <name evidence="1" type="ORF">NDU88_006104</name>
</gene>
<evidence type="ECO:0000313" key="1">
    <source>
        <dbReference type="EMBL" id="KAJ1174282.1"/>
    </source>
</evidence>
<accession>A0AAV7TCN3</accession>
<organism evidence="1 2">
    <name type="scientific">Pleurodeles waltl</name>
    <name type="common">Iberian ribbed newt</name>
    <dbReference type="NCBI Taxonomy" id="8319"/>
    <lineage>
        <taxon>Eukaryota</taxon>
        <taxon>Metazoa</taxon>
        <taxon>Chordata</taxon>
        <taxon>Craniata</taxon>
        <taxon>Vertebrata</taxon>
        <taxon>Euteleostomi</taxon>
        <taxon>Amphibia</taxon>
        <taxon>Batrachia</taxon>
        <taxon>Caudata</taxon>
        <taxon>Salamandroidea</taxon>
        <taxon>Salamandridae</taxon>
        <taxon>Pleurodelinae</taxon>
        <taxon>Pleurodeles</taxon>
    </lineage>
</organism>
<dbReference type="EMBL" id="JANPWB010000007">
    <property type="protein sequence ID" value="KAJ1174282.1"/>
    <property type="molecule type" value="Genomic_DNA"/>
</dbReference>
<sequence>MQGCHLVPPDLPPLHLCARGCGLGLLLPTGSISFPPGPPLSTRCLGPRSASMFPGTTRPFLAHGLLPDLRTALGGDRASHNQALLRPCAIHRHFPGCHSAPGALTWPMSSRPTSDQAGVLRGTEIVLAHQARGIDTSSPSARRRCVSKTTENCVGVRLHARVFKATRKCIETLLKVARTHS</sequence>
<keyword evidence="2" id="KW-1185">Reference proteome</keyword>
<reference evidence="1" key="1">
    <citation type="journal article" date="2022" name="bioRxiv">
        <title>Sequencing and chromosome-scale assembly of the giantPleurodeles waltlgenome.</title>
        <authorList>
            <person name="Brown T."/>
            <person name="Elewa A."/>
            <person name="Iarovenko S."/>
            <person name="Subramanian E."/>
            <person name="Araus A.J."/>
            <person name="Petzold A."/>
            <person name="Susuki M."/>
            <person name="Suzuki K.-i.T."/>
            <person name="Hayashi T."/>
            <person name="Toyoda A."/>
            <person name="Oliveira C."/>
            <person name="Osipova E."/>
            <person name="Leigh N.D."/>
            <person name="Simon A."/>
            <person name="Yun M.H."/>
        </authorList>
    </citation>
    <scope>NUCLEOTIDE SEQUENCE</scope>
    <source>
        <strain evidence="1">20211129_DDA</strain>
        <tissue evidence="1">Liver</tissue>
    </source>
</reference>
<comment type="caution">
    <text evidence="1">The sequence shown here is derived from an EMBL/GenBank/DDBJ whole genome shotgun (WGS) entry which is preliminary data.</text>
</comment>
<dbReference type="Proteomes" id="UP001066276">
    <property type="component" value="Chromosome 4_1"/>
</dbReference>
<name>A0AAV7TCN3_PLEWA</name>
<protein>
    <submittedName>
        <fullName evidence="1">Uncharacterized protein</fullName>
    </submittedName>
</protein>
<dbReference type="AlphaFoldDB" id="A0AAV7TCN3"/>
<evidence type="ECO:0000313" key="2">
    <source>
        <dbReference type="Proteomes" id="UP001066276"/>
    </source>
</evidence>
<proteinExistence type="predicted"/>